<proteinExistence type="predicted"/>
<evidence type="ECO:0000259" key="1">
    <source>
        <dbReference type="Pfam" id="PF13556"/>
    </source>
</evidence>
<sequence>MRMVGSAGSARAPNVRAVLRESAARWRRFTLDHRARGDSRRGVDVEGLTGPVEVLVLLAGSPGDHAAPAPLRAACELIGTGTAAHWVSDGRTALVLSPPGRDFHRCVEALARASPDAGSPIAAGAVTAATPDGLWSAAAEAGLLATLTGVLRTRRAGVVARRQDHLVELAVLADAATCARLAAAAERLSTGPDLLSTLRAYVSHDLNAAATAAALHIHRSTLEYRLRKIYALTGVDGATVPGIQYLASLLAVDCLDRMSAGLPP</sequence>
<dbReference type="PANTHER" id="PTHR33744">
    <property type="entry name" value="CARBOHYDRATE DIACID REGULATOR"/>
    <property type="match status" value="1"/>
</dbReference>
<accession>A0AAU7ME15</accession>
<dbReference type="EMBL" id="CP157762">
    <property type="protein sequence ID" value="XBP95548.1"/>
    <property type="molecule type" value="Genomic_DNA"/>
</dbReference>
<organism evidence="2">
    <name type="scientific">Micromonospora sp. CCTCC AA 2012012</name>
    <dbReference type="NCBI Taxonomy" id="3111921"/>
    <lineage>
        <taxon>Bacteria</taxon>
        <taxon>Bacillati</taxon>
        <taxon>Actinomycetota</taxon>
        <taxon>Actinomycetes</taxon>
        <taxon>Micromonosporales</taxon>
        <taxon>Micromonosporaceae</taxon>
        <taxon>Micromonospora</taxon>
    </lineage>
</organism>
<dbReference type="EMBL" id="CP159342">
    <property type="protein sequence ID" value="XCH76251.1"/>
    <property type="molecule type" value="Genomic_DNA"/>
</dbReference>
<dbReference type="Pfam" id="PF13556">
    <property type="entry name" value="HTH_30"/>
    <property type="match status" value="1"/>
</dbReference>
<dbReference type="InterPro" id="IPR042070">
    <property type="entry name" value="PucR_C-HTH_sf"/>
</dbReference>
<dbReference type="RefSeq" id="WP_350936465.1">
    <property type="nucleotide sequence ID" value="NZ_CP157762.1"/>
</dbReference>
<dbReference type="Gene3D" id="1.10.10.2840">
    <property type="entry name" value="PucR C-terminal helix-turn-helix domain"/>
    <property type="match status" value="1"/>
</dbReference>
<evidence type="ECO:0000313" key="3">
    <source>
        <dbReference type="EMBL" id="XCH76251.1"/>
    </source>
</evidence>
<dbReference type="PANTHER" id="PTHR33744:SF1">
    <property type="entry name" value="DNA-BINDING TRANSCRIPTIONAL ACTIVATOR ADER"/>
    <property type="match status" value="1"/>
</dbReference>
<dbReference type="InterPro" id="IPR051448">
    <property type="entry name" value="CdaR-like_regulators"/>
</dbReference>
<protein>
    <submittedName>
        <fullName evidence="2">Helix-turn-helix domain-containing protein</fullName>
    </submittedName>
</protein>
<name>A0AAU7ME15_9ACTN</name>
<dbReference type="InterPro" id="IPR025736">
    <property type="entry name" value="PucR_C-HTH_dom"/>
</dbReference>
<feature type="domain" description="PucR C-terminal helix-turn-helix" evidence="1">
    <location>
        <begin position="194"/>
        <end position="238"/>
    </location>
</feature>
<reference evidence="2" key="1">
    <citation type="submission" date="2024-01" db="EMBL/GenBank/DDBJ databases">
        <title>The genome sequence of Micromonospora mangrovi CCTCC AA 2012012.</title>
        <authorList>
            <person name="Gao J."/>
        </authorList>
    </citation>
    <scope>NUCLEOTIDE SEQUENCE</scope>
    <source>
        <strain evidence="2">CCTCC AA 2012012</strain>
    </source>
</reference>
<dbReference type="AlphaFoldDB" id="A0AAU7ME15"/>
<evidence type="ECO:0000313" key="2">
    <source>
        <dbReference type="EMBL" id="XBP95548.1"/>
    </source>
</evidence>
<gene>
    <name evidence="3" type="ORF">ABUL08_09220</name>
    <name evidence="2" type="ORF">VK199_09175</name>
</gene>
<reference evidence="3" key="2">
    <citation type="submission" date="2024-06" db="EMBL/GenBank/DDBJ databases">
        <title>Micromonospora mangrovi CCTCC AA 2012012 genome sequences.</title>
        <authorList>
            <person name="Gao J."/>
        </authorList>
    </citation>
    <scope>NUCLEOTIDE SEQUENCE</scope>
    <source>
        <strain evidence="3">CCTCC AA 2012012</strain>
    </source>
</reference>